<name>A0A062V0I3_9EURY</name>
<dbReference type="Proteomes" id="UP000027153">
    <property type="component" value="Unassembled WGS sequence"/>
</dbReference>
<comment type="caution">
    <text evidence="2">The sequence shown here is derived from an EMBL/GenBank/DDBJ whole genome shotgun (WGS) entry which is preliminary data.</text>
</comment>
<dbReference type="SUPFAM" id="SSF46785">
    <property type="entry name" value="Winged helix' DNA-binding domain"/>
    <property type="match status" value="1"/>
</dbReference>
<reference evidence="2 3" key="1">
    <citation type="journal article" date="2013" name="Nature">
        <title>Anaerobic oxidation of methane coupled to nitrate reduction in a novel archaeal lineage.</title>
        <authorList>
            <person name="Haroon M.F."/>
            <person name="Hu S."/>
            <person name="Shi Y."/>
            <person name="Imelfort M."/>
            <person name="Keller J."/>
            <person name="Hugenholtz P."/>
            <person name="Yuan Z."/>
            <person name="Tyson G.W."/>
        </authorList>
    </citation>
    <scope>NUCLEOTIDE SEQUENCE [LARGE SCALE GENOMIC DNA]</scope>
    <source>
        <strain evidence="2 3">ANME-2d</strain>
    </source>
</reference>
<accession>A0A062V0I3</accession>
<keyword evidence="3" id="KW-1185">Reference proteome</keyword>
<protein>
    <recommendedName>
        <fullName evidence="1">ArnR1-like winged helix-turn-helix domain-containing protein</fullName>
    </recommendedName>
</protein>
<dbReference type="EMBL" id="JMIY01000002">
    <property type="protein sequence ID" value="KCZ72656.1"/>
    <property type="molecule type" value="Genomic_DNA"/>
</dbReference>
<feature type="domain" description="ArnR1-like winged helix-turn-helix" evidence="1">
    <location>
        <begin position="6"/>
        <end position="69"/>
    </location>
</feature>
<evidence type="ECO:0000313" key="2">
    <source>
        <dbReference type="EMBL" id="KCZ72656.1"/>
    </source>
</evidence>
<sequence>MLSVTLEEKKPKKTRIMRRTYLNCKSFNKYFDLLVEEDFIAMHNTEERSYVLTEKGKDLLRRLKELAEILPLNKMRL</sequence>
<organism evidence="2 3">
    <name type="scientific">Candidatus Methanoperedens nitratireducens</name>
    <dbReference type="NCBI Taxonomy" id="1392998"/>
    <lineage>
        <taxon>Archaea</taxon>
        <taxon>Methanobacteriati</taxon>
        <taxon>Methanobacteriota</taxon>
        <taxon>Stenosarchaea group</taxon>
        <taxon>Methanomicrobia</taxon>
        <taxon>Methanosarcinales</taxon>
        <taxon>ANME-2 cluster</taxon>
        <taxon>Candidatus Methanoperedentaceae</taxon>
        <taxon>Candidatus Methanoperedens</taxon>
    </lineage>
</organism>
<dbReference type="Pfam" id="PF14947">
    <property type="entry name" value="HTH_45"/>
    <property type="match status" value="1"/>
</dbReference>
<dbReference type="AlphaFoldDB" id="A0A062V0I3"/>
<gene>
    <name evidence="2" type="ORF">ANME2D_01087</name>
</gene>
<dbReference type="InterPro" id="IPR038723">
    <property type="entry name" value="ArnR1-like_HTH"/>
</dbReference>
<dbReference type="Gene3D" id="1.10.10.10">
    <property type="entry name" value="Winged helix-like DNA-binding domain superfamily/Winged helix DNA-binding domain"/>
    <property type="match status" value="1"/>
</dbReference>
<evidence type="ECO:0000259" key="1">
    <source>
        <dbReference type="Pfam" id="PF14947"/>
    </source>
</evidence>
<dbReference type="InterPro" id="IPR036388">
    <property type="entry name" value="WH-like_DNA-bd_sf"/>
</dbReference>
<proteinExistence type="predicted"/>
<evidence type="ECO:0000313" key="3">
    <source>
        <dbReference type="Proteomes" id="UP000027153"/>
    </source>
</evidence>
<dbReference type="InterPro" id="IPR036390">
    <property type="entry name" value="WH_DNA-bd_sf"/>
</dbReference>